<dbReference type="Pfam" id="PF10722">
    <property type="entry name" value="YbjN"/>
    <property type="match status" value="1"/>
</dbReference>
<protein>
    <submittedName>
        <fullName evidence="1">Unannotated protein</fullName>
    </submittedName>
</protein>
<accession>A0A6J7NTA8</accession>
<dbReference type="SUPFAM" id="SSF69635">
    <property type="entry name" value="Type III secretory system chaperone-like"/>
    <property type="match status" value="1"/>
</dbReference>
<reference evidence="1" key="1">
    <citation type="submission" date="2020-05" db="EMBL/GenBank/DDBJ databases">
        <authorList>
            <person name="Chiriac C."/>
            <person name="Salcher M."/>
            <person name="Ghai R."/>
            <person name="Kavagutti S V."/>
        </authorList>
    </citation>
    <scope>NUCLEOTIDE SEQUENCE</scope>
</reference>
<evidence type="ECO:0000313" key="1">
    <source>
        <dbReference type="EMBL" id="CAB4996361.1"/>
    </source>
</evidence>
<dbReference type="EMBL" id="CAFBOZ010000037">
    <property type="protein sequence ID" value="CAB4996361.1"/>
    <property type="molecule type" value="Genomic_DNA"/>
</dbReference>
<organism evidence="1">
    <name type="scientific">freshwater metagenome</name>
    <dbReference type="NCBI Taxonomy" id="449393"/>
    <lineage>
        <taxon>unclassified sequences</taxon>
        <taxon>metagenomes</taxon>
        <taxon>ecological metagenomes</taxon>
    </lineage>
</organism>
<dbReference type="AlphaFoldDB" id="A0A6J7NTA8"/>
<gene>
    <name evidence="1" type="ORF">UFOPK3992_00382</name>
</gene>
<dbReference type="Gene3D" id="3.30.1460.10">
    <property type="match status" value="1"/>
</dbReference>
<proteinExistence type="predicted"/>
<name>A0A6J7NTA8_9ZZZZ</name>
<dbReference type="InterPro" id="IPR019660">
    <property type="entry name" value="Put_sensory_transdc_reg_YbjN"/>
</dbReference>
<sequence length="177" mass="19751">MSESLQSEATEVVRSWLADSELDWEQGGEHTFIVVLPGERKQMTTTSVKIGPHFVTVQAFVARHPDENAAGLHQWLLERNRRMYAVAYCIDQLGDVYLSGRLPLHAVTHDELDRVMGSVLDNADGSFNVILELGFSGAIRREWAWRLSRGEPTGNLAAFRHLADPDALRAAEGDLEP</sequence>